<evidence type="ECO:0000313" key="2">
    <source>
        <dbReference type="Proteomes" id="UP001207654"/>
    </source>
</evidence>
<dbReference type="Proteomes" id="UP001207654">
    <property type="component" value="Unassembled WGS sequence"/>
</dbReference>
<accession>A0ABT4AR72</accession>
<proteinExistence type="predicted"/>
<comment type="caution">
    <text evidence="1">The sequence shown here is derived from an EMBL/GenBank/DDBJ whole genome shotgun (WGS) entry which is preliminary data.</text>
</comment>
<reference evidence="1 2" key="1">
    <citation type="submission" date="2022-11" db="EMBL/GenBank/DDBJ databases">
        <title>Minimal conservation of predation-associated metabolite biosynthetic gene clusters underscores biosynthetic potential of Myxococcota including descriptions for ten novel species: Archangium lansinium sp. nov., Myxococcus landrumus sp. nov., Nannocystis bai.</title>
        <authorList>
            <person name="Ahearne A."/>
            <person name="Stevens C."/>
            <person name="Phillips K."/>
        </authorList>
    </citation>
    <scope>NUCLEOTIDE SEQUENCE [LARGE SCALE GENOMIC DNA]</scope>
    <source>
        <strain evidence="1 2">MIWBW</strain>
    </source>
</reference>
<dbReference type="EMBL" id="JAPNKA010000001">
    <property type="protein sequence ID" value="MCY1083659.1"/>
    <property type="molecule type" value="Genomic_DNA"/>
</dbReference>
<sequence length="55" mass="6587">MRFLVETRKDNKDVEKVRDGIPSLIAQRLRKELERRGRVPWGDVELSRQGVHYRP</sequence>
<evidence type="ECO:0000313" key="1">
    <source>
        <dbReference type="EMBL" id="MCY1083659.1"/>
    </source>
</evidence>
<organism evidence="1 2">
    <name type="scientific">Archangium lansingense</name>
    <dbReference type="NCBI Taxonomy" id="2995310"/>
    <lineage>
        <taxon>Bacteria</taxon>
        <taxon>Pseudomonadati</taxon>
        <taxon>Myxococcota</taxon>
        <taxon>Myxococcia</taxon>
        <taxon>Myxococcales</taxon>
        <taxon>Cystobacterineae</taxon>
        <taxon>Archangiaceae</taxon>
        <taxon>Archangium</taxon>
    </lineage>
</organism>
<dbReference type="RefSeq" id="WP_267542183.1">
    <property type="nucleotide sequence ID" value="NZ_JAPNKA010000001.1"/>
</dbReference>
<name>A0ABT4AR72_9BACT</name>
<gene>
    <name evidence="1" type="ORF">OV287_55395</name>
</gene>
<protein>
    <submittedName>
        <fullName evidence="1">Uncharacterized protein</fullName>
    </submittedName>
</protein>
<keyword evidence="2" id="KW-1185">Reference proteome</keyword>